<dbReference type="PANTHER" id="PTHR48100:SF59">
    <property type="entry name" value="ADENOSYLCOBALAMIN_ALPHA-RIBAZOLE PHOSPHATASE"/>
    <property type="match status" value="1"/>
</dbReference>
<dbReference type="EMBL" id="PISD01000050">
    <property type="protein sequence ID" value="PKG27072.1"/>
    <property type="molecule type" value="Genomic_DNA"/>
</dbReference>
<accession>A0A2N0ZC19</accession>
<dbReference type="SMART" id="SM00855">
    <property type="entry name" value="PGAM"/>
    <property type="match status" value="1"/>
</dbReference>
<protein>
    <submittedName>
        <fullName evidence="3">Histidine phosphatase family protein</fullName>
    </submittedName>
</protein>
<dbReference type="Pfam" id="PF00300">
    <property type="entry name" value="His_Phos_1"/>
    <property type="match status" value="1"/>
</dbReference>
<evidence type="ECO:0000313" key="4">
    <source>
        <dbReference type="Proteomes" id="UP000233343"/>
    </source>
</evidence>
<dbReference type="Proteomes" id="UP000233343">
    <property type="component" value="Unassembled WGS sequence"/>
</dbReference>
<evidence type="ECO:0000256" key="1">
    <source>
        <dbReference type="PIRSR" id="PIRSR613078-1"/>
    </source>
</evidence>
<dbReference type="CDD" id="cd07067">
    <property type="entry name" value="HP_PGM_like"/>
    <property type="match status" value="1"/>
</dbReference>
<feature type="active site" description="Tele-phosphohistidine intermediate" evidence="1">
    <location>
        <position position="9"/>
    </location>
</feature>
<feature type="binding site" evidence="2">
    <location>
        <position position="58"/>
    </location>
    <ligand>
        <name>substrate</name>
    </ligand>
</feature>
<organism evidence="3 4">
    <name type="scientific">Cytobacillus horneckiae</name>
    <dbReference type="NCBI Taxonomy" id="549687"/>
    <lineage>
        <taxon>Bacteria</taxon>
        <taxon>Bacillati</taxon>
        <taxon>Bacillota</taxon>
        <taxon>Bacilli</taxon>
        <taxon>Bacillales</taxon>
        <taxon>Bacillaceae</taxon>
        <taxon>Cytobacillus</taxon>
    </lineage>
</organism>
<gene>
    <name evidence="3" type="ORF">CWS20_20600</name>
</gene>
<evidence type="ECO:0000313" key="3">
    <source>
        <dbReference type="EMBL" id="PKG27072.1"/>
    </source>
</evidence>
<dbReference type="InterPro" id="IPR050275">
    <property type="entry name" value="PGM_Phosphatase"/>
</dbReference>
<feature type="binding site" evidence="2">
    <location>
        <begin position="8"/>
        <end position="15"/>
    </location>
    <ligand>
        <name>substrate</name>
    </ligand>
</feature>
<dbReference type="GO" id="GO:0016791">
    <property type="term" value="F:phosphatase activity"/>
    <property type="evidence" value="ECO:0007669"/>
    <property type="project" value="TreeGrafter"/>
</dbReference>
<dbReference type="AlphaFoldDB" id="A0A2N0ZC19"/>
<dbReference type="InterPro" id="IPR013078">
    <property type="entry name" value="His_Pase_superF_clade-1"/>
</dbReference>
<name>A0A2N0ZC19_9BACI</name>
<dbReference type="PANTHER" id="PTHR48100">
    <property type="entry name" value="BROAD-SPECIFICITY PHOSPHATASE YOR283W-RELATED"/>
    <property type="match status" value="1"/>
</dbReference>
<evidence type="ECO:0000256" key="2">
    <source>
        <dbReference type="PIRSR" id="PIRSR613078-2"/>
    </source>
</evidence>
<dbReference type="InterPro" id="IPR001345">
    <property type="entry name" value="PG/BPGM_mutase_AS"/>
</dbReference>
<dbReference type="GO" id="GO:0005737">
    <property type="term" value="C:cytoplasm"/>
    <property type="evidence" value="ECO:0007669"/>
    <property type="project" value="TreeGrafter"/>
</dbReference>
<sequence length="190" mass="21562">MTMICLIRHGETDWNAQNRIQGRTDIPLNEKGKQQAIQCGKYLALNDWDVIISSPLKRARQTAELINENTNLPITIMDDFIERCFGDGEGLTFSERQERFPDGVIPGYESTETLILRIMSGIEKINEQYPKKKVLLVAHGAVISSILSHLSNGEIGSGKTRLLNACISNLQFTENKWMIQNYNQVDHLEK</sequence>
<proteinExistence type="predicted"/>
<keyword evidence="4" id="KW-1185">Reference proteome</keyword>
<dbReference type="SUPFAM" id="SSF53254">
    <property type="entry name" value="Phosphoglycerate mutase-like"/>
    <property type="match status" value="1"/>
</dbReference>
<dbReference type="InterPro" id="IPR029033">
    <property type="entry name" value="His_PPase_superfam"/>
</dbReference>
<comment type="caution">
    <text evidence="3">The sequence shown here is derived from an EMBL/GenBank/DDBJ whole genome shotgun (WGS) entry which is preliminary data.</text>
</comment>
<dbReference type="PROSITE" id="PS00175">
    <property type="entry name" value="PG_MUTASE"/>
    <property type="match status" value="1"/>
</dbReference>
<feature type="active site" description="Proton donor/acceptor" evidence="1">
    <location>
        <position position="82"/>
    </location>
</feature>
<dbReference type="Gene3D" id="3.40.50.1240">
    <property type="entry name" value="Phosphoglycerate mutase-like"/>
    <property type="match status" value="1"/>
</dbReference>
<reference evidence="3 4" key="1">
    <citation type="journal article" date="2010" name="Int. J. Syst. Evol. Microbiol.">
        <title>Bacillus horneckiae sp. nov., isolated from a spacecraft-assembly clean room.</title>
        <authorList>
            <person name="Vaishampayan P."/>
            <person name="Probst A."/>
            <person name="Krishnamurthi S."/>
            <person name="Ghosh S."/>
            <person name="Osman S."/>
            <person name="McDowall A."/>
            <person name="Ruckmani A."/>
            <person name="Mayilraj S."/>
            <person name="Venkateswaran K."/>
        </authorList>
    </citation>
    <scope>NUCLEOTIDE SEQUENCE [LARGE SCALE GENOMIC DNA]</scope>
    <source>
        <strain evidence="4">1PO1SC</strain>
    </source>
</reference>
<dbReference type="RefSeq" id="WP_066199076.1">
    <property type="nucleotide sequence ID" value="NZ_JARMMB010000036.1"/>
</dbReference>